<dbReference type="GO" id="GO:0022857">
    <property type="term" value="F:transmembrane transporter activity"/>
    <property type="evidence" value="ECO:0007669"/>
    <property type="project" value="InterPro"/>
</dbReference>
<feature type="transmembrane region" description="Helical" evidence="5">
    <location>
        <begin position="103"/>
        <end position="126"/>
    </location>
</feature>
<dbReference type="AlphaFoldDB" id="H0R363"/>
<evidence type="ECO:0000313" key="7">
    <source>
        <dbReference type="EMBL" id="GAB19514.1"/>
    </source>
</evidence>
<dbReference type="Pfam" id="PF07690">
    <property type="entry name" value="MFS_1"/>
    <property type="match status" value="1"/>
</dbReference>
<feature type="transmembrane region" description="Helical" evidence="5">
    <location>
        <begin position="12"/>
        <end position="37"/>
    </location>
</feature>
<sequence>MAPLLSRMSTEIGFGDAMIGVFGMMPTAMFGIAGIVAPTLGRRFGLERLTLVAVAATVIGIAARSAVSSTSALLILSGVALAGMGIGNIVIPPLVKRYFGDRVAMMSTVYITCVQLGTAVPAAIAVPLADAHGWRISLAIWALVPLAALLPWVWVVRARRGHDVADHTGEPTGPSLPVWRAPLAWGMSLMFGMTSLVTYSMFAWVPRILTDAGASESFGGAMVAVFSAVGFAATLFAPTVTARFANPFGWVLIFVACLLAGFAGLLWAPLHGTVLWVALLGLGPTTFPMALTLINLRTRTPSGSASLSGFTQGVGYLLACAGPLFFGLLHTWTHGWTVPFAFLVGAVLVLVSGAYVACKPRYLEDSLASK</sequence>
<dbReference type="STRING" id="1077974.GOEFS_091_00050"/>
<feature type="transmembrane region" description="Helical" evidence="5">
    <location>
        <begin position="73"/>
        <end position="91"/>
    </location>
</feature>
<comment type="caution">
    <text evidence="7">The sequence shown here is derived from an EMBL/GenBank/DDBJ whole genome shotgun (WGS) entry which is preliminary data.</text>
</comment>
<evidence type="ECO:0000256" key="2">
    <source>
        <dbReference type="ARBA" id="ARBA00022692"/>
    </source>
</evidence>
<protein>
    <submittedName>
        <fullName evidence="7">Putative major facilitator superfamily transporter</fullName>
    </submittedName>
</protein>
<feature type="transmembrane region" description="Helical" evidence="5">
    <location>
        <begin position="248"/>
        <end position="268"/>
    </location>
</feature>
<dbReference type="eggNOG" id="COG2807">
    <property type="taxonomic scope" value="Bacteria"/>
</dbReference>
<dbReference type="Gene3D" id="1.20.1250.20">
    <property type="entry name" value="MFS general substrate transporter like domains"/>
    <property type="match status" value="1"/>
</dbReference>
<dbReference type="InterPro" id="IPR020846">
    <property type="entry name" value="MFS_dom"/>
</dbReference>
<comment type="subcellular location">
    <subcellularLocation>
        <location evidence="1">Cell membrane</location>
        <topology evidence="1">Multi-pass membrane protein</topology>
    </subcellularLocation>
</comment>
<evidence type="ECO:0000313" key="8">
    <source>
        <dbReference type="Proteomes" id="UP000035034"/>
    </source>
</evidence>
<feature type="transmembrane region" description="Helical" evidence="5">
    <location>
        <begin position="217"/>
        <end position="236"/>
    </location>
</feature>
<evidence type="ECO:0000256" key="4">
    <source>
        <dbReference type="ARBA" id="ARBA00023136"/>
    </source>
</evidence>
<dbReference type="PANTHER" id="PTHR23523">
    <property type="match status" value="1"/>
</dbReference>
<dbReference type="InterPro" id="IPR052524">
    <property type="entry name" value="MFS_Cyanate_Porter"/>
</dbReference>
<dbReference type="PROSITE" id="PS50850">
    <property type="entry name" value="MFS"/>
    <property type="match status" value="1"/>
</dbReference>
<evidence type="ECO:0000256" key="3">
    <source>
        <dbReference type="ARBA" id="ARBA00022989"/>
    </source>
</evidence>
<reference evidence="7 8" key="1">
    <citation type="submission" date="2011-12" db="EMBL/GenBank/DDBJ databases">
        <title>Whole genome shotgun sequence of Gordonia effusa NBRC 100432.</title>
        <authorList>
            <person name="Yoshida I."/>
            <person name="Takarada H."/>
            <person name="Hosoyama A."/>
            <person name="Tsuchikane K."/>
            <person name="Katsumata H."/>
            <person name="Yamazaki S."/>
            <person name="Fujita N."/>
        </authorList>
    </citation>
    <scope>NUCLEOTIDE SEQUENCE [LARGE SCALE GENOMIC DNA]</scope>
    <source>
        <strain evidence="7 8">NBRC 100432</strain>
    </source>
</reference>
<organism evidence="7 8">
    <name type="scientific">Gordonia effusa NBRC 100432</name>
    <dbReference type="NCBI Taxonomy" id="1077974"/>
    <lineage>
        <taxon>Bacteria</taxon>
        <taxon>Bacillati</taxon>
        <taxon>Actinomycetota</taxon>
        <taxon>Actinomycetes</taxon>
        <taxon>Mycobacteriales</taxon>
        <taxon>Gordoniaceae</taxon>
        <taxon>Gordonia</taxon>
    </lineage>
</organism>
<dbReference type="InterPro" id="IPR011701">
    <property type="entry name" value="MFS"/>
</dbReference>
<gene>
    <name evidence="7" type="ORF">GOEFS_091_00050</name>
</gene>
<feature type="transmembrane region" description="Helical" evidence="5">
    <location>
        <begin position="338"/>
        <end position="358"/>
    </location>
</feature>
<keyword evidence="2 5" id="KW-0812">Transmembrane</keyword>
<keyword evidence="8" id="KW-1185">Reference proteome</keyword>
<feature type="transmembrane region" description="Helical" evidence="5">
    <location>
        <begin position="138"/>
        <end position="156"/>
    </location>
</feature>
<feature type="transmembrane region" description="Helical" evidence="5">
    <location>
        <begin position="49"/>
        <end position="67"/>
    </location>
</feature>
<proteinExistence type="predicted"/>
<evidence type="ECO:0000259" key="6">
    <source>
        <dbReference type="PROSITE" id="PS50850"/>
    </source>
</evidence>
<feature type="transmembrane region" description="Helical" evidence="5">
    <location>
        <begin position="183"/>
        <end position="205"/>
    </location>
</feature>
<keyword evidence="4 5" id="KW-0472">Membrane</keyword>
<dbReference type="EMBL" id="BAEH01000091">
    <property type="protein sequence ID" value="GAB19514.1"/>
    <property type="molecule type" value="Genomic_DNA"/>
</dbReference>
<dbReference type="SUPFAM" id="SSF103473">
    <property type="entry name" value="MFS general substrate transporter"/>
    <property type="match status" value="1"/>
</dbReference>
<evidence type="ECO:0000256" key="1">
    <source>
        <dbReference type="ARBA" id="ARBA00004651"/>
    </source>
</evidence>
<feature type="transmembrane region" description="Helical" evidence="5">
    <location>
        <begin position="314"/>
        <end position="332"/>
    </location>
</feature>
<feature type="transmembrane region" description="Helical" evidence="5">
    <location>
        <begin position="274"/>
        <end position="294"/>
    </location>
</feature>
<evidence type="ECO:0000256" key="5">
    <source>
        <dbReference type="SAM" id="Phobius"/>
    </source>
</evidence>
<dbReference type="PANTHER" id="PTHR23523:SF2">
    <property type="entry name" value="2-NITROIMIDAZOLE TRANSPORTER"/>
    <property type="match status" value="1"/>
</dbReference>
<feature type="domain" description="Major facilitator superfamily (MFS) profile" evidence="6">
    <location>
        <begin position="1"/>
        <end position="364"/>
    </location>
</feature>
<dbReference type="InterPro" id="IPR036259">
    <property type="entry name" value="MFS_trans_sf"/>
</dbReference>
<name>H0R363_9ACTN</name>
<dbReference type="Proteomes" id="UP000035034">
    <property type="component" value="Unassembled WGS sequence"/>
</dbReference>
<accession>H0R363</accession>
<keyword evidence="3 5" id="KW-1133">Transmembrane helix</keyword>
<dbReference type="GO" id="GO:0005886">
    <property type="term" value="C:plasma membrane"/>
    <property type="evidence" value="ECO:0007669"/>
    <property type="project" value="UniProtKB-SubCell"/>
</dbReference>